<organism evidence="2">
    <name type="scientific">marine sediment metagenome</name>
    <dbReference type="NCBI Taxonomy" id="412755"/>
    <lineage>
        <taxon>unclassified sequences</taxon>
        <taxon>metagenomes</taxon>
        <taxon>ecological metagenomes</taxon>
    </lineage>
</organism>
<evidence type="ECO:0000313" key="2">
    <source>
        <dbReference type="EMBL" id="KKK68803.1"/>
    </source>
</evidence>
<gene>
    <name evidence="2" type="ORF">LCGC14_2940400</name>
</gene>
<dbReference type="InterPro" id="IPR029063">
    <property type="entry name" value="SAM-dependent_MTases_sf"/>
</dbReference>
<dbReference type="GO" id="GO:0008757">
    <property type="term" value="F:S-adenosylmethionine-dependent methyltransferase activity"/>
    <property type="evidence" value="ECO:0007669"/>
    <property type="project" value="InterPro"/>
</dbReference>
<proteinExistence type="predicted"/>
<reference evidence="2" key="1">
    <citation type="journal article" date="2015" name="Nature">
        <title>Complex archaea that bridge the gap between prokaryotes and eukaryotes.</title>
        <authorList>
            <person name="Spang A."/>
            <person name="Saw J.H."/>
            <person name="Jorgensen S.L."/>
            <person name="Zaremba-Niedzwiedzka K."/>
            <person name="Martijn J."/>
            <person name="Lind A.E."/>
            <person name="van Eijk R."/>
            <person name="Schleper C."/>
            <person name="Guy L."/>
            <person name="Ettema T.J."/>
        </authorList>
    </citation>
    <scope>NUCLEOTIDE SEQUENCE</scope>
</reference>
<dbReference type="AlphaFoldDB" id="A0A0F8XIR6"/>
<dbReference type="InterPro" id="IPR013216">
    <property type="entry name" value="Methyltransf_11"/>
</dbReference>
<dbReference type="EMBL" id="LAZR01058961">
    <property type="protein sequence ID" value="KKK68803.1"/>
    <property type="molecule type" value="Genomic_DNA"/>
</dbReference>
<feature type="domain" description="Methyltransferase type 11" evidence="1">
    <location>
        <begin position="4"/>
        <end position="45"/>
    </location>
</feature>
<protein>
    <recommendedName>
        <fullName evidence="1">Methyltransferase type 11 domain-containing protein</fullName>
    </recommendedName>
</protein>
<dbReference type="Gene3D" id="3.40.50.150">
    <property type="entry name" value="Vaccinia Virus protein VP39"/>
    <property type="match status" value="1"/>
</dbReference>
<evidence type="ECO:0000259" key="1">
    <source>
        <dbReference type="Pfam" id="PF08241"/>
    </source>
</evidence>
<dbReference type="Pfam" id="PF08241">
    <property type="entry name" value="Methyltransf_11"/>
    <property type="match status" value="1"/>
</dbReference>
<sequence length="45" mass="5352">MEKIDITKIIYENNYFDVAICSHVLEYIKDEKKALAEFYRVLKPG</sequence>
<dbReference type="SUPFAM" id="SSF53335">
    <property type="entry name" value="S-adenosyl-L-methionine-dependent methyltransferases"/>
    <property type="match status" value="1"/>
</dbReference>
<feature type="non-terminal residue" evidence="2">
    <location>
        <position position="45"/>
    </location>
</feature>
<name>A0A0F8XIR6_9ZZZZ</name>
<accession>A0A0F8XIR6</accession>
<comment type="caution">
    <text evidence="2">The sequence shown here is derived from an EMBL/GenBank/DDBJ whole genome shotgun (WGS) entry which is preliminary data.</text>
</comment>